<evidence type="ECO:0000313" key="2">
    <source>
        <dbReference type="Proteomes" id="UP001056120"/>
    </source>
</evidence>
<reference evidence="2" key="1">
    <citation type="journal article" date="2022" name="Mol. Ecol. Resour.">
        <title>The genomes of chicory, endive, great burdock and yacon provide insights into Asteraceae palaeo-polyploidization history and plant inulin production.</title>
        <authorList>
            <person name="Fan W."/>
            <person name="Wang S."/>
            <person name="Wang H."/>
            <person name="Wang A."/>
            <person name="Jiang F."/>
            <person name="Liu H."/>
            <person name="Zhao H."/>
            <person name="Xu D."/>
            <person name="Zhang Y."/>
        </authorList>
    </citation>
    <scope>NUCLEOTIDE SEQUENCE [LARGE SCALE GENOMIC DNA]</scope>
    <source>
        <strain evidence="2">cv. Yunnan</strain>
    </source>
</reference>
<gene>
    <name evidence="1" type="ORF">L1987_39620</name>
</gene>
<dbReference type="Proteomes" id="UP001056120">
    <property type="component" value="Linkage Group LG12"/>
</dbReference>
<organism evidence="1 2">
    <name type="scientific">Smallanthus sonchifolius</name>
    <dbReference type="NCBI Taxonomy" id="185202"/>
    <lineage>
        <taxon>Eukaryota</taxon>
        <taxon>Viridiplantae</taxon>
        <taxon>Streptophyta</taxon>
        <taxon>Embryophyta</taxon>
        <taxon>Tracheophyta</taxon>
        <taxon>Spermatophyta</taxon>
        <taxon>Magnoliopsida</taxon>
        <taxon>eudicotyledons</taxon>
        <taxon>Gunneridae</taxon>
        <taxon>Pentapetalae</taxon>
        <taxon>asterids</taxon>
        <taxon>campanulids</taxon>
        <taxon>Asterales</taxon>
        <taxon>Asteraceae</taxon>
        <taxon>Asteroideae</taxon>
        <taxon>Heliantheae alliance</taxon>
        <taxon>Millerieae</taxon>
        <taxon>Smallanthus</taxon>
    </lineage>
</organism>
<name>A0ACB9HND7_9ASTR</name>
<comment type="caution">
    <text evidence="1">The sequence shown here is derived from an EMBL/GenBank/DDBJ whole genome shotgun (WGS) entry which is preliminary data.</text>
</comment>
<protein>
    <submittedName>
        <fullName evidence="1">Uncharacterized protein</fullName>
    </submittedName>
</protein>
<dbReference type="EMBL" id="CM042029">
    <property type="protein sequence ID" value="KAI3796933.1"/>
    <property type="molecule type" value="Genomic_DNA"/>
</dbReference>
<evidence type="ECO:0000313" key="1">
    <source>
        <dbReference type="EMBL" id="KAI3796933.1"/>
    </source>
</evidence>
<proteinExistence type="predicted"/>
<accession>A0ACB9HND7</accession>
<reference evidence="1 2" key="2">
    <citation type="journal article" date="2022" name="Mol. Ecol. Resour.">
        <title>The genomes of chicory, endive, great burdock and yacon provide insights into Asteraceae paleo-polyploidization history and plant inulin production.</title>
        <authorList>
            <person name="Fan W."/>
            <person name="Wang S."/>
            <person name="Wang H."/>
            <person name="Wang A."/>
            <person name="Jiang F."/>
            <person name="Liu H."/>
            <person name="Zhao H."/>
            <person name="Xu D."/>
            <person name="Zhang Y."/>
        </authorList>
    </citation>
    <scope>NUCLEOTIDE SEQUENCE [LARGE SCALE GENOMIC DNA]</scope>
    <source>
        <strain evidence="2">cv. Yunnan</strain>
        <tissue evidence="1">Leaves</tissue>
    </source>
</reference>
<keyword evidence="2" id="KW-1185">Reference proteome</keyword>
<sequence length="143" mass="16175">MRYFFVMFRKCSVNSCLRRDTDAAYVDLLHYGSDVISGSSVAILRYLDAKFPKPMVLSNWNTFPKPMLPVVVSATMLQHKSLVWHLEMMVRWGEDLAARGGRSKGDPVMGSARMEIYNSTGFHRQTLGFRIGPLVVGMIDRGI</sequence>